<reference evidence="2" key="1">
    <citation type="journal article" date="2023" name="Mol. Phylogenet. Evol.">
        <title>Genome-scale phylogeny and comparative genomics of the fungal order Sordariales.</title>
        <authorList>
            <person name="Hensen N."/>
            <person name="Bonometti L."/>
            <person name="Westerberg I."/>
            <person name="Brannstrom I.O."/>
            <person name="Guillou S."/>
            <person name="Cros-Aarteil S."/>
            <person name="Calhoun S."/>
            <person name="Haridas S."/>
            <person name="Kuo A."/>
            <person name="Mondo S."/>
            <person name="Pangilinan J."/>
            <person name="Riley R."/>
            <person name="LaButti K."/>
            <person name="Andreopoulos B."/>
            <person name="Lipzen A."/>
            <person name="Chen C."/>
            <person name="Yan M."/>
            <person name="Daum C."/>
            <person name="Ng V."/>
            <person name="Clum A."/>
            <person name="Steindorff A."/>
            <person name="Ohm R.A."/>
            <person name="Martin F."/>
            <person name="Silar P."/>
            <person name="Natvig D.O."/>
            <person name="Lalanne C."/>
            <person name="Gautier V."/>
            <person name="Ament-Velasquez S.L."/>
            <person name="Kruys A."/>
            <person name="Hutchinson M.I."/>
            <person name="Powell A.J."/>
            <person name="Barry K."/>
            <person name="Miller A.N."/>
            <person name="Grigoriev I.V."/>
            <person name="Debuchy R."/>
            <person name="Gladieux P."/>
            <person name="Hiltunen Thoren M."/>
            <person name="Johannesson H."/>
        </authorList>
    </citation>
    <scope>NUCLEOTIDE SEQUENCE</scope>
    <source>
        <strain evidence="2">CBS 560.94</strain>
    </source>
</reference>
<dbReference type="RefSeq" id="XP_062677363.1">
    <property type="nucleotide sequence ID" value="XM_062823238.1"/>
</dbReference>
<keyword evidence="3" id="KW-1185">Reference proteome</keyword>
<accession>A0AAE0J6N2</accession>
<feature type="region of interest" description="Disordered" evidence="1">
    <location>
        <begin position="1"/>
        <end position="22"/>
    </location>
</feature>
<dbReference type="GeneID" id="87860392"/>
<evidence type="ECO:0000256" key="1">
    <source>
        <dbReference type="SAM" id="MobiDB-lite"/>
    </source>
</evidence>
<evidence type="ECO:0000313" key="2">
    <source>
        <dbReference type="EMBL" id="KAK3337912.1"/>
    </source>
</evidence>
<dbReference type="AlphaFoldDB" id="A0AAE0J6N2"/>
<organism evidence="2 3">
    <name type="scientific">Neurospora tetraspora</name>
    <dbReference type="NCBI Taxonomy" id="94610"/>
    <lineage>
        <taxon>Eukaryota</taxon>
        <taxon>Fungi</taxon>
        <taxon>Dikarya</taxon>
        <taxon>Ascomycota</taxon>
        <taxon>Pezizomycotina</taxon>
        <taxon>Sordariomycetes</taxon>
        <taxon>Sordariomycetidae</taxon>
        <taxon>Sordariales</taxon>
        <taxon>Sordariaceae</taxon>
        <taxon>Neurospora</taxon>
    </lineage>
</organism>
<gene>
    <name evidence="2" type="ORF">B0H65DRAFT_307233</name>
</gene>
<dbReference type="Proteomes" id="UP001278500">
    <property type="component" value="Unassembled WGS sequence"/>
</dbReference>
<sequence>MVDGYSTSQARPQKGHDPAKDPVQEALRRHKNRVPPSTKTQQVQCSIRLKCFGGLVAVGNAQLSPTWMICRRPFPMSYQMWLVSIWVPKRTVGSCLAFMDPFRCCRRPQLHQEMDVIIEKQTTLTLRESMERQSQHPTPGLSWGMHRVLTLHHKCRNGTWESPRDATCNTDSRCLQHPVHGQLYPNFLAPSSHLETVHVPSGLGVR</sequence>
<comment type="caution">
    <text evidence="2">The sequence shown here is derived from an EMBL/GenBank/DDBJ whole genome shotgun (WGS) entry which is preliminary data.</text>
</comment>
<protein>
    <submittedName>
        <fullName evidence="2">Uncharacterized protein</fullName>
    </submittedName>
</protein>
<reference evidence="2" key="2">
    <citation type="submission" date="2023-06" db="EMBL/GenBank/DDBJ databases">
        <authorList>
            <consortium name="Lawrence Berkeley National Laboratory"/>
            <person name="Haridas S."/>
            <person name="Hensen N."/>
            <person name="Bonometti L."/>
            <person name="Westerberg I."/>
            <person name="Brannstrom I.O."/>
            <person name="Guillou S."/>
            <person name="Cros-Aarteil S."/>
            <person name="Calhoun S."/>
            <person name="Kuo A."/>
            <person name="Mondo S."/>
            <person name="Pangilinan J."/>
            <person name="Riley R."/>
            <person name="Labutti K."/>
            <person name="Andreopoulos B."/>
            <person name="Lipzen A."/>
            <person name="Chen C."/>
            <person name="Yanf M."/>
            <person name="Daum C."/>
            <person name="Ng V."/>
            <person name="Clum A."/>
            <person name="Steindorff A."/>
            <person name="Ohm R."/>
            <person name="Martin F."/>
            <person name="Silar P."/>
            <person name="Natvig D."/>
            <person name="Lalanne C."/>
            <person name="Gautier V."/>
            <person name="Ament-Velasquez S.L."/>
            <person name="Kruys A."/>
            <person name="Hutchinson M.I."/>
            <person name="Powell A.J."/>
            <person name="Barry K."/>
            <person name="Miller A.N."/>
            <person name="Grigoriev I.V."/>
            <person name="Debuchy R."/>
            <person name="Gladieux P."/>
            <person name="Thoren M.H."/>
            <person name="Johannesson H."/>
        </authorList>
    </citation>
    <scope>NUCLEOTIDE SEQUENCE</scope>
    <source>
        <strain evidence="2">CBS 560.94</strain>
    </source>
</reference>
<dbReference type="EMBL" id="JAUEPP010000008">
    <property type="protein sequence ID" value="KAK3337912.1"/>
    <property type="molecule type" value="Genomic_DNA"/>
</dbReference>
<proteinExistence type="predicted"/>
<feature type="compositionally biased region" description="Polar residues" evidence="1">
    <location>
        <begin position="1"/>
        <end position="11"/>
    </location>
</feature>
<name>A0AAE0J6N2_9PEZI</name>
<evidence type="ECO:0000313" key="3">
    <source>
        <dbReference type="Proteomes" id="UP001278500"/>
    </source>
</evidence>